<organism evidence="9 10">
    <name type="scientific">Kineococcus halophytocola</name>
    <dbReference type="NCBI Taxonomy" id="3234027"/>
    <lineage>
        <taxon>Bacteria</taxon>
        <taxon>Bacillati</taxon>
        <taxon>Actinomycetota</taxon>
        <taxon>Actinomycetes</taxon>
        <taxon>Kineosporiales</taxon>
        <taxon>Kineosporiaceae</taxon>
        <taxon>Kineococcus</taxon>
    </lineage>
</organism>
<dbReference type="InterPro" id="IPR051791">
    <property type="entry name" value="Pra-immunoreactive"/>
</dbReference>
<feature type="transmembrane region" description="Helical" evidence="7">
    <location>
        <begin position="71"/>
        <end position="94"/>
    </location>
</feature>
<evidence type="ECO:0000313" key="9">
    <source>
        <dbReference type="EMBL" id="MEZ0163987.1"/>
    </source>
</evidence>
<dbReference type="InterPro" id="IPR010432">
    <property type="entry name" value="RDD"/>
</dbReference>
<feature type="domain" description="RDD" evidence="8">
    <location>
        <begin position="68"/>
        <end position="139"/>
    </location>
</feature>
<keyword evidence="2" id="KW-1003">Cell membrane</keyword>
<evidence type="ECO:0000259" key="8">
    <source>
        <dbReference type="Pfam" id="PF06271"/>
    </source>
</evidence>
<feature type="transmembrane region" description="Helical" evidence="7">
    <location>
        <begin position="43"/>
        <end position="65"/>
    </location>
</feature>
<dbReference type="Proteomes" id="UP001565927">
    <property type="component" value="Unassembled WGS sequence"/>
</dbReference>
<comment type="subcellular location">
    <subcellularLocation>
        <location evidence="1">Cell membrane</location>
        <topology evidence="1">Multi-pass membrane protein</topology>
    </subcellularLocation>
</comment>
<evidence type="ECO:0000256" key="4">
    <source>
        <dbReference type="ARBA" id="ARBA00022989"/>
    </source>
</evidence>
<keyword evidence="5 7" id="KW-0472">Membrane</keyword>
<dbReference type="PANTHER" id="PTHR36115">
    <property type="entry name" value="PROLINE-RICH ANTIGEN HOMOLOG-RELATED"/>
    <property type="match status" value="1"/>
</dbReference>
<accession>A0ABV4GZF4</accession>
<name>A0ABV4GZF4_9ACTN</name>
<protein>
    <submittedName>
        <fullName evidence="9">RDD family protein</fullName>
    </submittedName>
</protein>
<keyword evidence="3 7" id="KW-0812">Transmembrane</keyword>
<dbReference type="Pfam" id="PF06271">
    <property type="entry name" value="RDD"/>
    <property type="match status" value="1"/>
</dbReference>
<keyword evidence="4 7" id="KW-1133">Transmembrane helix</keyword>
<reference evidence="9 10" key="1">
    <citation type="submission" date="2024-07" db="EMBL/GenBank/DDBJ databases">
        <authorList>
            <person name="Thanompreechachai J."/>
            <person name="Duangmal K."/>
        </authorList>
    </citation>
    <scope>NUCLEOTIDE SEQUENCE [LARGE SCALE GENOMIC DNA]</scope>
    <source>
        <strain evidence="9 10">LSe6-4</strain>
    </source>
</reference>
<feature type="region of interest" description="Disordered" evidence="6">
    <location>
        <begin position="1"/>
        <end position="27"/>
    </location>
</feature>
<evidence type="ECO:0000256" key="6">
    <source>
        <dbReference type="SAM" id="MobiDB-lite"/>
    </source>
</evidence>
<gene>
    <name evidence="9" type="ORF">AB2L27_04310</name>
</gene>
<sequence>MPDRTTRRSPDPDPVDPPVPPPGVRLGLPATGTGSVAGWGRRVLGLVVDWIVATVVARAFLTGLGRDLGPLLVFFVMHLLLVSTIGMSIGHAVAGIVVRRLDGRPVGLALGALRALLLTLVIPAVVFDSDRRGLHDKVAAVVVVRR</sequence>
<dbReference type="RefSeq" id="WP_370440241.1">
    <property type="nucleotide sequence ID" value="NZ_JBGFTU010000004.1"/>
</dbReference>
<evidence type="ECO:0000256" key="5">
    <source>
        <dbReference type="ARBA" id="ARBA00023136"/>
    </source>
</evidence>
<evidence type="ECO:0000256" key="7">
    <source>
        <dbReference type="SAM" id="Phobius"/>
    </source>
</evidence>
<evidence type="ECO:0000313" key="10">
    <source>
        <dbReference type="Proteomes" id="UP001565927"/>
    </source>
</evidence>
<feature type="transmembrane region" description="Helical" evidence="7">
    <location>
        <begin position="106"/>
        <end position="127"/>
    </location>
</feature>
<keyword evidence="10" id="KW-1185">Reference proteome</keyword>
<feature type="compositionally biased region" description="Basic and acidic residues" evidence="6">
    <location>
        <begin position="1"/>
        <end position="11"/>
    </location>
</feature>
<evidence type="ECO:0000256" key="3">
    <source>
        <dbReference type="ARBA" id="ARBA00022692"/>
    </source>
</evidence>
<proteinExistence type="predicted"/>
<evidence type="ECO:0000256" key="1">
    <source>
        <dbReference type="ARBA" id="ARBA00004651"/>
    </source>
</evidence>
<evidence type="ECO:0000256" key="2">
    <source>
        <dbReference type="ARBA" id="ARBA00022475"/>
    </source>
</evidence>
<dbReference type="PANTHER" id="PTHR36115:SF6">
    <property type="entry name" value="PROLINE-RICH ANTIGEN HOMOLOG"/>
    <property type="match status" value="1"/>
</dbReference>
<comment type="caution">
    <text evidence="9">The sequence shown here is derived from an EMBL/GenBank/DDBJ whole genome shotgun (WGS) entry which is preliminary data.</text>
</comment>
<dbReference type="EMBL" id="JBGFTU010000004">
    <property type="protein sequence ID" value="MEZ0163987.1"/>
    <property type="molecule type" value="Genomic_DNA"/>
</dbReference>